<dbReference type="Proteomes" id="UP000215596">
    <property type="component" value="Unassembled WGS sequence"/>
</dbReference>
<dbReference type="EMBL" id="NPBY01000072">
    <property type="protein sequence ID" value="PAD73078.1"/>
    <property type="molecule type" value="Genomic_DNA"/>
</dbReference>
<reference evidence="1 2" key="1">
    <citation type="submission" date="2017-07" db="EMBL/GenBank/DDBJ databases">
        <title>Isolation and whole genome analysis of endospore-forming bacteria from heroin.</title>
        <authorList>
            <person name="Kalinowski J."/>
            <person name="Ahrens B."/>
            <person name="Al-Dilaimi A."/>
            <person name="Winkler A."/>
            <person name="Wibberg D."/>
            <person name="Schleenbecker U."/>
            <person name="Ruckert C."/>
            <person name="Wolfel R."/>
            <person name="Grass G."/>
        </authorList>
    </citation>
    <scope>NUCLEOTIDE SEQUENCE [LARGE SCALE GENOMIC DNA]</scope>
    <source>
        <strain evidence="1 2">7537-G1</strain>
    </source>
</reference>
<proteinExistence type="predicted"/>
<comment type="caution">
    <text evidence="1">The sequence shown here is derived from an EMBL/GenBank/DDBJ whole genome shotgun (WGS) entry which is preliminary data.</text>
</comment>
<organism evidence="1 2">
    <name type="scientific">Paenibacillus campinasensis</name>
    <dbReference type="NCBI Taxonomy" id="66347"/>
    <lineage>
        <taxon>Bacteria</taxon>
        <taxon>Bacillati</taxon>
        <taxon>Bacillota</taxon>
        <taxon>Bacilli</taxon>
        <taxon>Bacillales</taxon>
        <taxon>Paenibacillaceae</taxon>
        <taxon>Paenibacillus</taxon>
    </lineage>
</organism>
<protein>
    <submittedName>
        <fullName evidence="1">Uncharacterized protein</fullName>
    </submittedName>
</protein>
<evidence type="ECO:0000313" key="2">
    <source>
        <dbReference type="Proteomes" id="UP000215596"/>
    </source>
</evidence>
<gene>
    <name evidence="1" type="ORF">CHH67_20990</name>
</gene>
<accession>A0A268EIW9</accession>
<name>A0A268EIW9_9BACL</name>
<sequence>MNQIRSGRQRIHRMLPKDQQLTKREYELFKVNEDPIQACTGFKLRMVALQRKATEHQVGSSM</sequence>
<dbReference type="AlphaFoldDB" id="A0A268EIW9"/>
<evidence type="ECO:0000313" key="1">
    <source>
        <dbReference type="EMBL" id="PAD73078.1"/>
    </source>
</evidence>